<keyword evidence="5" id="KW-0028">Amino-acid biosynthesis</keyword>
<dbReference type="PANTHER" id="PTHR11645:SF0">
    <property type="entry name" value="PYRROLINE-5-CARBOXYLATE REDUCTASE 3"/>
    <property type="match status" value="1"/>
</dbReference>
<dbReference type="InterPro" id="IPR008927">
    <property type="entry name" value="6-PGluconate_DH-like_C_sf"/>
</dbReference>
<dbReference type="InterPro" id="IPR036291">
    <property type="entry name" value="NAD(P)-bd_dom_sf"/>
</dbReference>
<organism evidence="8 9">
    <name type="scientific">Syncephalastrum racemosum</name>
    <name type="common">Filamentous fungus</name>
    <dbReference type="NCBI Taxonomy" id="13706"/>
    <lineage>
        <taxon>Eukaryota</taxon>
        <taxon>Fungi</taxon>
        <taxon>Fungi incertae sedis</taxon>
        <taxon>Mucoromycota</taxon>
        <taxon>Mucoromycotina</taxon>
        <taxon>Mucoromycetes</taxon>
        <taxon>Mucorales</taxon>
        <taxon>Syncephalastraceae</taxon>
        <taxon>Syncephalastrum</taxon>
    </lineage>
</organism>
<evidence type="ECO:0000256" key="1">
    <source>
        <dbReference type="ARBA" id="ARBA00005525"/>
    </source>
</evidence>
<dbReference type="InterPro" id="IPR053790">
    <property type="entry name" value="P5CR-like_CS"/>
</dbReference>
<dbReference type="EMBL" id="MCGN01000001">
    <property type="protein sequence ID" value="ORZ02757.1"/>
    <property type="molecule type" value="Genomic_DNA"/>
</dbReference>
<dbReference type="Gene3D" id="1.10.3730.10">
    <property type="entry name" value="ProC C-terminal domain-like"/>
    <property type="match status" value="1"/>
</dbReference>
<comment type="similarity">
    <text evidence="1 5">Belongs to the pyrroline-5-carboxylate reductase family.</text>
</comment>
<gene>
    <name evidence="8" type="ORF">BCR43DRAFT_22375</name>
</gene>
<feature type="binding site" evidence="4">
    <location>
        <begin position="9"/>
        <end position="14"/>
    </location>
    <ligand>
        <name>NADP(+)</name>
        <dbReference type="ChEBI" id="CHEBI:58349"/>
    </ligand>
</feature>
<evidence type="ECO:0000256" key="4">
    <source>
        <dbReference type="PIRSR" id="PIRSR000193-1"/>
    </source>
</evidence>
<dbReference type="GO" id="GO:0055129">
    <property type="term" value="P:L-proline biosynthetic process"/>
    <property type="evidence" value="ECO:0007669"/>
    <property type="project" value="UniProtKB-UniPathway"/>
</dbReference>
<feature type="binding site" evidence="4">
    <location>
        <position position="59"/>
    </location>
    <ligand>
        <name>NADPH</name>
        <dbReference type="ChEBI" id="CHEBI:57783"/>
    </ligand>
</feature>
<comment type="pathway">
    <text evidence="5">Amino-acid biosynthesis; L-proline biosynthesis; L-proline from L-glutamate 5-semialdehyde: step 1/1.</text>
</comment>
<dbReference type="HAMAP" id="MF_01925">
    <property type="entry name" value="P5C_reductase"/>
    <property type="match status" value="1"/>
</dbReference>
<dbReference type="InterPro" id="IPR000304">
    <property type="entry name" value="Pyrroline-COOH_reductase"/>
</dbReference>
<dbReference type="InParanoid" id="A0A1X2HT56"/>
<dbReference type="OrthoDB" id="10263291at2759"/>
<dbReference type="PROSITE" id="PS00521">
    <property type="entry name" value="P5CR"/>
    <property type="match status" value="1"/>
</dbReference>
<dbReference type="FunFam" id="1.10.3730.10:FF:000001">
    <property type="entry name" value="Pyrroline-5-carboxylate reductase"/>
    <property type="match status" value="1"/>
</dbReference>
<dbReference type="PIRSF" id="PIRSF000193">
    <property type="entry name" value="Pyrrol-5-carb_rd"/>
    <property type="match status" value="1"/>
</dbReference>
<dbReference type="NCBIfam" id="TIGR00112">
    <property type="entry name" value="proC"/>
    <property type="match status" value="1"/>
</dbReference>
<feature type="domain" description="Pyrroline-5-carboxylate reductase catalytic N-terminal" evidence="6">
    <location>
        <begin position="6"/>
        <end position="97"/>
    </location>
</feature>
<comment type="caution">
    <text evidence="8">The sequence shown here is derived from an EMBL/GenBank/DDBJ whole genome shotgun (WGS) entry which is preliminary data.</text>
</comment>
<dbReference type="EC" id="1.5.1.2" evidence="5"/>
<dbReference type="STRING" id="13706.A0A1X2HT56"/>
<evidence type="ECO:0000259" key="7">
    <source>
        <dbReference type="Pfam" id="PF14748"/>
    </source>
</evidence>
<name>A0A1X2HT56_SYNRA</name>
<feature type="domain" description="Pyrroline-5-carboxylate reductase dimerisation" evidence="7">
    <location>
        <begin position="164"/>
        <end position="268"/>
    </location>
</feature>
<dbReference type="Proteomes" id="UP000242180">
    <property type="component" value="Unassembled WGS sequence"/>
</dbReference>
<keyword evidence="5" id="KW-0641">Proline biosynthesis</keyword>
<dbReference type="SUPFAM" id="SSF51735">
    <property type="entry name" value="NAD(P)-binding Rossmann-fold domains"/>
    <property type="match status" value="1"/>
</dbReference>
<evidence type="ECO:0000256" key="5">
    <source>
        <dbReference type="RuleBase" id="RU003903"/>
    </source>
</evidence>
<dbReference type="SUPFAM" id="SSF48179">
    <property type="entry name" value="6-phosphogluconate dehydrogenase C-terminal domain-like"/>
    <property type="match status" value="1"/>
</dbReference>
<dbReference type="GO" id="GO:0004735">
    <property type="term" value="F:pyrroline-5-carboxylate reductase activity"/>
    <property type="evidence" value="ECO:0007669"/>
    <property type="project" value="UniProtKB-EC"/>
</dbReference>
<keyword evidence="9" id="KW-1185">Reference proteome</keyword>
<evidence type="ECO:0000256" key="3">
    <source>
        <dbReference type="ARBA" id="ARBA00023002"/>
    </source>
</evidence>
<evidence type="ECO:0000256" key="2">
    <source>
        <dbReference type="ARBA" id="ARBA00022857"/>
    </source>
</evidence>
<keyword evidence="3 5" id="KW-0560">Oxidoreductase</keyword>
<proteinExistence type="inferred from homology"/>
<dbReference type="AlphaFoldDB" id="A0A1X2HT56"/>
<reference evidence="8 9" key="1">
    <citation type="submission" date="2016-07" db="EMBL/GenBank/DDBJ databases">
        <title>Pervasive Adenine N6-methylation of Active Genes in Fungi.</title>
        <authorList>
            <consortium name="DOE Joint Genome Institute"/>
            <person name="Mondo S.J."/>
            <person name="Dannebaum R.O."/>
            <person name="Kuo R.C."/>
            <person name="Labutti K."/>
            <person name="Haridas S."/>
            <person name="Kuo A."/>
            <person name="Salamov A."/>
            <person name="Ahrendt S.R."/>
            <person name="Lipzen A."/>
            <person name="Sullivan W."/>
            <person name="Andreopoulos W.B."/>
            <person name="Clum A."/>
            <person name="Lindquist E."/>
            <person name="Daum C."/>
            <person name="Ramamoorthy G.K."/>
            <person name="Gryganskyi A."/>
            <person name="Culley D."/>
            <person name="Magnuson J.K."/>
            <person name="James T.Y."/>
            <person name="O'Malley M.A."/>
            <person name="Stajich J.E."/>
            <person name="Spatafora J.W."/>
            <person name="Visel A."/>
            <person name="Grigoriev I.V."/>
        </authorList>
    </citation>
    <scope>NUCLEOTIDE SEQUENCE [LARGE SCALE GENOMIC DNA]</scope>
    <source>
        <strain evidence="8 9">NRRL 2496</strain>
    </source>
</reference>
<accession>A0A1X2HT56</accession>
<evidence type="ECO:0000259" key="6">
    <source>
        <dbReference type="Pfam" id="PF03807"/>
    </source>
</evidence>
<comment type="catalytic activity">
    <reaction evidence="5">
        <text>L-proline + NADP(+) = (S)-1-pyrroline-5-carboxylate + NADPH + 2 H(+)</text>
        <dbReference type="Rhea" id="RHEA:14109"/>
        <dbReference type="ChEBI" id="CHEBI:15378"/>
        <dbReference type="ChEBI" id="CHEBI:17388"/>
        <dbReference type="ChEBI" id="CHEBI:57783"/>
        <dbReference type="ChEBI" id="CHEBI:58349"/>
        <dbReference type="ChEBI" id="CHEBI:60039"/>
        <dbReference type="EC" id="1.5.1.2"/>
    </reaction>
</comment>
<keyword evidence="2 4" id="KW-0521">NADP</keyword>
<feature type="binding site" evidence="4">
    <location>
        <begin position="72"/>
        <end position="75"/>
    </location>
    <ligand>
        <name>NADP(+)</name>
        <dbReference type="ChEBI" id="CHEBI:58349"/>
    </ligand>
</feature>
<dbReference type="UniPathway" id="UPA00098">
    <property type="reaction ID" value="UER00361"/>
</dbReference>
<protein>
    <recommendedName>
        <fullName evidence="5">Pyrroline-5-carboxylate reductase</fullName>
        <ecNumber evidence="5">1.5.1.2</ecNumber>
    </recommendedName>
</protein>
<dbReference type="InterPro" id="IPR029036">
    <property type="entry name" value="P5CR_dimer"/>
</dbReference>
<evidence type="ECO:0000313" key="8">
    <source>
        <dbReference type="EMBL" id="ORZ02757.1"/>
    </source>
</evidence>
<dbReference type="InterPro" id="IPR028939">
    <property type="entry name" value="P5C_Rdtase_cat_N"/>
</dbReference>
<dbReference type="Gene3D" id="3.40.50.720">
    <property type="entry name" value="NAD(P)-binding Rossmann-like Domain"/>
    <property type="match status" value="1"/>
</dbReference>
<dbReference type="Pfam" id="PF03807">
    <property type="entry name" value="F420_oxidored"/>
    <property type="match status" value="1"/>
</dbReference>
<dbReference type="Pfam" id="PF14748">
    <property type="entry name" value="P5CR_dimer"/>
    <property type="match status" value="1"/>
</dbReference>
<sequence>MSSAHITFIGAGNMAEAILAGLLNHGHPASHLRYSEPSPERLEYMQKKYPAITQVFQDNAQAIEGVDVVILAVKPQVMGNVVKNLPVTSDQLVISIAGGIATPDILRWQPQITALVRCMPNTPALIGEGAVGLFPAAQVNDRQRARAEAILRAISKQVVWVDKEPLMDTITAVSGSGPAYFFLVMEAIQNAGIASGLTPEEAKALTVQTCLGAGRMALESDDDLATLRTKVTSPNGTTEAALKSMEKDNIRKILHDAVMAAENRGREMAEEFGNKL</sequence>
<dbReference type="PANTHER" id="PTHR11645">
    <property type="entry name" value="PYRROLINE-5-CARBOXYLATE REDUCTASE"/>
    <property type="match status" value="1"/>
</dbReference>
<evidence type="ECO:0000313" key="9">
    <source>
        <dbReference type="Proteomes" id="UP000242180"/>
    </source>
</evidence>
<dbReference type="FunCoup" id="A0A1X2HT56">
    <property type="interactions" value="180"/>
</dbReference>